<proteinExistence type="predicted"/>
<evidence type="ECO:0000313" key="3">
    <source>
        <dbReference type="Proteomes" id="UP000190637"/>
    </source>
</evidence>
<feature type="region of interest" description="Disordered" evidence="1">
    <location>
        <begin position="17"/>
        <end position="60"/>
    </location>
</feature>
<keyword evidence="3" id="KW-1185">Reference proteome</keyword>
<name>A0A1T4PE08_9ACTN</name>
<dbReference type="EMBL" id="FUWS01000004">
    <property type="protein sequence ID" value="SJZ89591.1"/>
    <property type="molecule type" value="Genomic_DNA"/>
</dbReference>
<organism evidence="2 3">
    <name type="scientific">Marinactinospora thermotolerans DSM 45154</name>
    <dbReference type="NCBI Taxonomy" id="1122192"/>
    <lineage>
        <taxon>Bacteria</taxon>
        <taxon>Bacillati</taxon>
        <taxon>Actinomycetota</taxon>
        <taxon>Actinomycetes</taxon>
        <taxon>Streptosporangiales</taxon>
        <taxon>Nocardiopsidaceae</taxon>
        <taxon>Marinactinospora</taxon>
    </lineage>
</organism>
<reference evidence="2 3" key="1">
    <citation type="submission" date="2017-02" db="EMBL/GenBank/DDBJ databases">
        <authorList>
            <person name="Peterson S.W."/>
        </authorList>
    </citation>
    <scope>NUCLEOTIDE SEQUENCE [LARGE SCALE GENOMIC DNA]</scope>
    <source>
        <strain evidence="2 3">DSM 45154</strain>
    </source>
</reference>
<sequence>MVVGPRAAEAPTFLPLNRFGAGGGLRGDRGVAPTRLHQGRNTRTDGLAAAEPTSGGAGTP</sequence>
<dbReference type="AlphaFoldDB" id="A0A1T4PE08"/>
<dbReference type="Proteomes" id="UP000190637">
    <property type="component" value="Unassembled WGS sequence"/>
</dbReference>
<dbReference type="STRING" id="1122192.SAMN02745673_01759"/>
<evidence type="ECO:0000313" key="2">
    <source>
        <dbReference type="EMBL" id="SJZ89591.1"/>
    </source>
</evidence>
<gene>
    <name evidence="2" type="ORF">SAMN02745673_01759</name>
</gene>
<evidence type="ECO:0000256" key="1">
    <source>
        <dbReference type="SAM" id="MobiDB-lite"/>
    </source>
</evidence>
<accession>A0A1T4PE08</accession>
<protein>
    <submittedName>
        <fullName evidence="2">Uncharacterized protein</fullName>
    </submittedName>
</protein>